<dbReference type="Pfam" id="PF21597">
    <property type="entry name" value="TetR_C_43"/>
    <property type="match status" value="1"/>
</dbReference>
<dbReference type="InterPro" id="IPR001647">
    <property type="entry name" value="HTH_TetR"/>
</dbReference>
<feature type="DNA-binding region" description="H-T-H motif" evidence="4">
    <location>
        <begin position="64"/>
        <end position="83"/>
    </location>
</feature>
<evidence type="ECO:0000256" key="4">
    <source>
        <dbReference type="PROSITE-ProRule" id="PRU00335"/>
    </source>
</evidence>
<dbReference type="InterPro" id="IPR036271">
    <property type="entry name" value="Tet_transcr_reg_TetR-rel_C_sf"/>
</dbReference>
<protein>
    <submittedName>
        <fullName evidence="6">Transcriptional regulator</fullName>
    </submittedName>
</protein>
<accession>A0A010ZSV5</accession>
<comment type="caution">
    <text evidence="6">The sequence shown here is derived from an EMBL/GenBank/DDBJ whole genome shotgun (WGS) entry which is preliminary data.</text>
</comment>
<dbReference type="AlphaFoldDB" id="A0A010ZSV5"/>
<proteinExistence type="predicted"/>
<dbReference type="GO" id="GO:0003700">
    <property type="term" value="F:DNA-binding transcription factor activity"/>
    <property type="evidence" value="ECO:0007669"/>
    <property type="project" value="TreeGrafter"/>
</dbReference>
<dbReference type="Pfam" id="PF00440">
    <property type="entry name" value="TetR_N"/>
    <property type="match status" value="1"/>
</dbReference>
<reference evidence="6 7" key="1">
    <citation type="submission" date="2013-07" db="EMBL/GenBank/DDBJ databases">
        <authorList>
            <consortium name="DOE Joint Genome Institute"/>
            <person name="Eisen J."/>
            <person name="Huntemann M."/>
            <person name="Han J."/>
            <person name="Chen A."/>
            <person name="Kyrpides N."/>
            <person name="Mavromatis K."/>
            <person name="Markowitz V."/>
            <person name="Palaniappan K."/>
            <person name="Ivanova N."/>
            <person name="Schaumberg A."/>
            <person name="Pati A."/>
            <person name="Liolios K."/>
            <person name="Nordberg H.P."/>
            <person name="Cantor M.N."/>
            <person name="Hua S.X."/>
            <person name="Woyke T."/>
        </authorList>
    </citation>
    <scope>NUCLEOTIDE SEQUENCE [LARGE SCALE GENOMIC DNA]</scope>
    <source>
        <strain evidence="6 7">DSM 44712</strain>
    </source>
</reference>
<keyword evidence="7" id="KW-1185">Reference proteome</keyword>
<evidence type="ECO:0000256" key="1">
    <source>
        <dbReference type="ARBA" id="ARBA00023015"/>
    </source>
</evidence>
<dbReference type="SUPFAM" id="SSF46689">
    <property type="entry name" value="Homeodomain-like"/>
    <property type="match status" value="1"/>
</dbReference>
<dbReference type="PANTHER" id="PTHR30055">
    <property type="entry name" value="HTH-TYPE TRANSCRIPTIONAL REGULATOR RUTR"/>
    <property type="match status" value="1"/>
</dbReference>
<name>A0A010ZSV5_9ACTN</name>
<dbReference type="InterPro" id="IPR050109">
    <property type="entry name" value="HTH-type_TetR-like_transc_reg"/>
</dbReference>
<dbReference type="Gene3D" id="1.10.357.10">
    <property type="entry name" value="Tetracycline Repressor, domain 2"/>
    <property type="match status" value="1"/>
</dbReference>
<evidence type="ECO:0000313" key="6">
    <source>
        <dbReference type="EMBL" id="EXG81754.1"/>
    </source>
</evidence>
<evidence type="ECO:0000259" key="5">
    <source>
        <dbReference type="PROSITE" id="PS50977"/>
    </source>
</evidence>
<feature type="domain" description="HTH tetR-type" evidence="5">
    <location>
        <begin position="42"/>
        <end position="101"/>
    </location>
</feature>
<dbReference type="PROSITE" id="PS50977">
    <property type="entry name" value="HTH_TETR_2"/>
    <property type="match status" value="1"/>
</dbReference>
<dbReference type="GO" id="GO:0000976">
    <property type="term" value="F:transcription cis-regulatory region binding"/>
    <property type="evidence" value="ECO:0007669"/>
    <property type="project" value="TreeGrafter"/>
</dbReference>
<sequence>METVPPVVVHPLLPAVPRTPGPLTPAPLASGTLVRRTQRDADRDRARIMETAREVFAVYGLDVTLEDIASFGGLSVRTVRRAFPTRDELIEVLFEQALGDLATAAEKATEHPDALLGFLGFLSESAQMQERNSGLRMLLRGESTGTQAAETARTRLLPGLTRLVERARESGVVPAEMQPTDLPALQFVLSNMSEYAENVEPELWQRYLAILLDGMQLPNADCGPGALPGGRLALE</sequence>
<dbReference type="HOGENOM" id="CLU_069356_17_0_11"/>
<dbReference type="InterPro" id="IPR009057">
    <property type="entry name" value="Homeodomain-like_sf"/>
</dbReference>
<keyword evidence="2 4" id="KW-0238">DNA-binding</keyword>
<dbReference type="InterPro" id="IPR049445">
    <property type="entry name" value="TetR_SbtR-like_C"/>
</dbReference>
<dbReference type="SUPFAM" id="SSF48498">
    <property type="entry name" value="Tetracyclin repressor-like, C-terminal domain"/>
    <property type="match status" value="1"/>
</dbReference>
<dbReference type="Proteomes" id="UP000021053">
    <property type="component" value="Unassembled WGS sequence"/>
</dbReference>
<dbReference type="OrthoDB" id="3192968at2"/>
<keyword evidence="3" id="KW-0804">Transcription</keyword>
<evidence type="ECO:0000256" key="3">
    <source>
        <dbReference type="ARBA" id="ARBA00023163"/>
    </source>
</evidence>
<dbReference type="PANTHER" id="PTHR30055:SF234">
    <property type="entry name" value="HTH-TYPE TRANSCRIPTIONAL REGULATOR BETI"/>
    <property type="match status" value="1"/>
</dbReference>
<gene>
    <name evidence="6" type="ORF">CryarDRAFT_2874</name>
</gene>
<keyword evidence="1" id="KW-0805">Transcription regulation</keyword>
<organism evidence="6 7">
    <name type="scientific">Cryptosporangium arvum DSM 44712</name>
    <dbReference type="NCBI Taxonomy" id="927661"/>
    <lineage>
        <taxon>Bacteria</taxon>
        <taxon>Bacillati</taxon>
        <taxon>Actinomycetota</taxon>
        <taxon>Actinomycetes</taxon>
        <taxon>Cryptosporangiales</taxon>
        <taxon>Cryptosporangiaceae</taxon>
        <taxon>Cryptosporangium</taxon>
    </lineage>
</organism>
<evidence type="ECO:0000313" key="7">
    <source>
        <dbReference type="Proteomes" id="UP000021053"/>
    </source>
</evidence>
<evidence type="ECO:0000256" key="2">
    <source>
        <dbReference type="ARBA" id="ARBA00023125"/>
    </source>
</evidence>
<dbReference type="EMBL" id="JFBT01000001">
    <property type="protein sequence ID" value="EXG81754.1"/>
    <property type="molecule type" value="Genomic_DNA"/>
</dbReference>